<dbReference type="InterPro" id="IPR038071">
    <property type="entry name" value="UROD/MetE-like_sf"/>
</dbReference>
<dbReference type="InterPro" id="IPR006361">
    <property type="entry name" value="Uroporphyrinogen_deCO2ase_HemE"/>
</dbReference>
<keyword evidence="5 7" id="KW-0456">Lyase</keyword>
<dbReference type="Proteomes" id="UP000178606">
    <property type="component" value="Unassembled WGS sequence"/>
</dbReference>
<evidence type="ECO:0000256" key="8">
    <source>
        <dbReference type="RuleBase" id="RU000554"/>
    </source>
</evidence>
<dbReference type="EC" id="4.1.1.37" evidence="3 7"/>
<dbReference type="Pfam" id="PF01208">
    <property type="entry name" value="URO-D"/>
    <property type="match status" value="1"/>
</dbReference>
<organism evidence="12 13">
    <name type="scientific">Handelsmanbacteria sp. (strain RIFCSPLOWO2_12_FULL_64_10)</name>
    <dbReference type="NCBI Taxonomy" id="1817868"/>
    <lineage>
        <taxon>Bacteria</taxon>
        <taxon>Candidatus Handelsmaniibacteriota</taxon>
    </lineage>
</organism>
<dbReference type="EMBL" id="MFKF01000265">
    <property type="protein sequence ID" value="OGG47848.1"/>
    <property type="molecule type" value="Genomic_DNA"/>
</dbReference>
<dbReference type="SUPFAM" id="SSF51726">
    <property type="entry name" value="UROD/MetE-like"/>
    <property type="match status" value="1"/>
</dbReference>
<feature type="domain" description="Uroporphyrinogen decarboxylase (URO-D)" evidence="11">
    <location>
        <begin position="139"/>
        <end position="155"/>
    </location>
</feature>
<comment type="subcellular location">
    <subcellularLocation>
        <location evidence="7">Cytoplasm</location>
    </subcellularLocation>
</comment>
<comment type="caution">
    <text evidence="12">The sequence shown here is derived from an EMBL/GenBank/DDBJ whole genome shotgun (WGS) entry which is preliminary data.</text>
</comment>
<dbReference type="GO" id="GO:0004853">
    <property type="term" value="F:uroporphyrinogen decarboxylase activity"/>
    <property type="evidence" value="ECO:0007669"/>
    <property type="project" value="UniProtKB-UniRule"/>
</dbReference>
<keyword evidence="4 7" id="KW-0210">Decarboxylase</keyword>
<comment type="pathway">
    <text evidence="1 7 8">Porphyrin-containing compound metabolism; protoporphyrin-IX biosynthesis; coproporphyrinogen-III from 5-aminolevulinate: step 4/4.</text>
</comment>
<dbReference type="CDD" id="cd00717">
    <property type="entry name" value="URO-D"/>
    <property type="match status" value="1"/>
</dbReference>
<dbReference type="HAMAP" id="MF_00218">
    <property type="entry name" value="URO_D"/>
    <property type="match status" value="1"/>
</dbReference>
<dbReference type="InterPro" id="IPR000257">
    <property type="entry name" value="Uroporphyrinogen_deCOase"/>
</dbReference>
<comment type="subunit">
    <text evidence="7">Homodimer.</text>
</comment>
<comment type="similarity">
    <text evidence="2 7 9">Belongs to the uroporphyrinogen decarboxylase family.</text>
</comment>
<evidence type="ECO:0000256" key="6">
    <source>
        <dbReference type="ARBA" id="ARBA00023244"/>
    </source>
</evidence>
<feature type="binding site" evidence="7">
    <location>
        <position position="151"/>
    </location>
    <ligand>
        <name>substrate</name>
    </ligand>
</feature>
<dbReference type="UniPathway" id="UPA00251">
    <property type="reaction ID" value="UER00321"/>
</dbReference>
<feature type="site" description="Transition state stabilizer" evidence="7">
    <location>
        <position position="74"/>
    </location>
</feature>
<evidence type="ECO:0000256" key="1">
    <source>
        <dbReference type="ARBA" id="ARBA00004804"/>
    </source>
</evidence>
<keyword evidence="6 7" id="KW-0627">Porphyrin biosynthesis</keyword>
<evidence type="ECO:0000256" key="3">
    <source>
        <dbReference type="ARBA" id="ARBA00012288"/>
    </source>
</evidence>
<name>A0A1F6CFG5_HANXR</name>
<evidence type="ECO:0000256" key="7">
    <source>
        <dbReference type="HAMAP-Rule" id="MF_00218"/>
    </source>
</evidence>
<evidence type="ECO:0000259" key="11">
    <source>
        <dbReference type="PROSITE" id="PS00907"/>
    </source>
</evidence>
<accession>A0A1F6CFG5</accession>
<comment type="caution">
    <text evidence="7">Lacks conserved residue(s) required for the propagation of feature annotation.</text>
</comment>
<feature type="binding site" evidence="7">
    <location>
        <position position="206"/>
    </location>
    <ligand>
        <name>substrate</name>
    </ligand>
</feature>
<evidence type="ECO:0000313" key="13">
    <source>
        <dbReference type="Proteomes" id="UP000178606"/>
    </source>
</evidence>
<comment type="catalytic activity">
    <reaction evidence="7 8">
        <text>uroporphyrinogen III + 4 H(+) = coproporphyrinogen III + 4 CO2</text>
        <dbReference type="Rhea" id="RHEA:19865"/>
        <dbReference type="ChEBI" id="CHEBI:15378"/>
        <dbReference type="ChEBI" id="CHEBI:16526"/>
        <dbReference type="ChEBI" id="CHEBI:57308"/>
        <dbReference type="ChEBI" id="CHEBI:57309"/>
        <dbReference type="EC" id="4.1.1.37"/>
    </reaction>
</comment>
<evidence type="ECO:0000256" key="9">
    <source>
        <dbReference type="RuleBase" id="RU004169"/>
    </source>
</evidence>
<dbReference type="AlphaFoldDB" id="A0A1F6CFG5"/>
<feature type="domain" description="Uroporphyrinogen decarboxylase (URO-D)" evidence="10">
    <location>
        <begin position="20"/>
        <end position="29"/>
    </location>
</feature>
<sequence>MTGEQRLLAACRRESVDSTPVWFMRQAGRCLEEYRELRKRYDMLTLAKTPELAAQVTSMPIEALGVDGAVIFADIMLPMESMGAPFVIEPEVGPIIHDPVRSAADVARLRIVDAEESTPYVFEAIRLTRQRLGSRAALIGFSGAPFTLACYLVEGRPSRDFPHTKALMFGEPAVWNQLMDTLVEVIIRYLRGQIAAGAQVIQLFDSWVGALAPSDYEEYVLPHSKRIFDAVRATGVPSIHFGTGNSGMLEQMAAAGCDLVSVDWRVPLDEAWGRIGDRGIHGNLDPTMLLAPYAVAEAGAADVLRRAAGRSGHVFNLGHGVLPATAPDALKRLVDFVHESTSGT</sequence>
<dbReference type="PANTHER" id="PTHR21091:SF169">
    <property type="entry name" value="UROPORPHYRINOGEN DECARBOXYLASE"/>
    <property type="match status" value="1"/>
</dbReference>
<reference evidence="12 13" key="1">
    <citation type="journal article" date="2016" name="Nat. Commun.">
        <title>Thousands of microbial genomes shed light on interconnected biogeochemical processes in an aquifer system.</title>
        <authorList>
            <person name="Anantharaman K."/>
            <person name="Brown C.T."/>
            <person name="Hug L.A."/>
            <person name="Sharon I."/>
            <person name="Castelle C.J."/>
            <person name="Probst A.J."/>
            <person name="Thomas B.C."/>
            <person name="Singh A."/>
            <person name="Wilkins M.J."/>
            <person name="Karaoz U."/>
            <person name="Brodie E.L."/>
            <person name="Williams K.H."/>
            <person name="Hubbard S.S."/>
            <person name="Banfield J.F."/>
        </authorList>
    </citation>
    <scope>NUCLEOTIDE SEQUENCE [LARGE SCALE GENOMIC DNA]</scope>
    <source>
        <strain evidence="13">RIFCSPLOWO2_12_FULL_64_10</strain>
    </source>
</reference>
<dbReference type="PROSITE" id="PS00907">
    <property type="entry name" value="UROD_2"/>
    <property type="match status" value="1"/>
</dbReference>
<dbReference type="Gene3D" id="3.20.20.210">
    <property type="match status" value="1"/>
</dbReference>
<keyword evidence="7" id="KW-0963">Cytoplasm</keyword>
<feature type="binding site" evidence="7">
    <location>
        <begin position="25"/>
        <end position="29"/>
    </location>
    <ligand>
        <name>substrate</name>
    </ligand>
</feature>
<evidence type="ECO:0000256" key="2">
    <source>
        <dbReference type="ARBA" id="ARBA00009935"/>
    </source>
</evidence>
<evidence type="ECO:0000313" key="12">
    <source>
        <dbReference type="EMBL" id="OGG47848.1"/>
    </source>
</evidence>
<evidence type="ECO:0000256" key="5">
    <source>
        <dbReference type="ARBA" id="ARBA00023239"/>
    </source>
</evidence>
<dbReference type="GO" id="GO:0006782">
    <property type="term" value="P:protoporphyrinogen IX biosynthetic process"/>
    <property type="evidence" value="ECO:0007669"/>
    <property type="project" value="UniProtKB-UniRule"/>
</dbReference>
<gene>
    <name evidence="7" type="primary">hemE</name>
    <name evidence="12" type="ORF">A3F84_29240</name>
</gene>
<dbReference type="PROSITE" id="PS00906">
    <property type="entry name" value="UROD_1"/>
    <property type="match status" value="1"/>
</dbReference>
<proteinExistence type="inferred from homology"/>
<evidence type="ECO:0000256" key="4">
    <source>
        <dbReference type="ARBA" id="ARBA00022793"/>
    </source>
</evidence>
<dbReference type="NCBIfam" id="TIGR01464">
    <property type="entry name" value="hemE"/>
    <property type="match status" value="1"/>
</dbReference>
<dbReference type="GO" id="GO:0005829">
    <property type="term" value="C:cytosol"/>
    <property type="evidence" value="ECO:0007669"/>
    <property type="project" value="TreeGrafter"/>
</dbReference>
<comment type="function">
    <text evidence="7">Catalyzes the decarboxylation of four acetate groups of uroporphyrinogen-III to yield coproporphyrinogen-III.</text>
</comment>
<dbReference type="PANTHER" id="PTHR21091">
    <property type="entry name" value="METHYLTETRAHYDROFOLATE:HOMOCYSTEINE METHYLTRANSFERASE RELATED"/>
    <property type="match status" value="1"/>
</dbReference>
<feature type="binding site" evidence="7">
    <location>
        <position position="74"/>
    </location>
    <ligand>
        <name>substrate</name>
    </ligand>
</feature>
<protein>
    <recommendedName>
        <fullName evidence="3 7">Uroporphyrinogen decarboxylase</fullName>
        <shortName evidence="7">UPD</shortName>
        <shortName evidence="7">URO-D</shortName>
        <ecNumber evidence="3 7">4.1.1.37</ecNumber>
    </recommendedName>
</protein>
<evidence type="ECO:0000259" key="10">
    <source>
        <dbReference type="PROSITE" id="PS00906"/>
    </source>
</evidence>
<feature type="binding site" evidence="7">
    <location>
        <position position="319"/>
    </location>
    <ligand>
        <name>substrate</name>
    </ligand>
</feature>